<keyword evidence="1" id="KW-0479">Metal-binding</keyword>
<dbReference type="PANTHER" id="PTHR31302">
    <property type="entry name" value="TRANSMEMBRANE PROTEIN WITH METALLOPHOSPHOESTERASE DOMAIN-RELATED"/>
    <property type="match status" value="1"/>
</dbReference>
<dbReference type="InterPro" id="IPR051158">
    <property type="entry name" value="Metallophosphoesterase_sf"/>
</dbReference>
<dbReference type="EMBL" id="FQVW01000072">
    <property type="protein sequence ID" value="SHG85483.1"/>
    <property type="molecule type" value="Genomic_DNA"/>
</dbReference>
<proteinExistence type="predicted"/>
<dbReference type="PANTHER" id="PTHR31302:SF31">
    <property type="entry name" value="PHOSPHODIESTERASE YAEI"/>
    <property type="match status" value="1"/>
</dbReference>
<dbReference type="GO" id="GO:0008758">
    <property type="term" value="F:UDP-2,3-diacylglucosamine hydrolase activity"/>
    <property type="evidence" value="ECO:0007669"/>
    <property type="project" value="TreeGrafter"/>
</dbReference>
<evidence type="ECO:0000259" key="3">
    <source>
        <dbReference type="Pfam" id="PF00149"/>
    </source>
</evidence>
<dbReference type="RefSeq" id="WP_072892001.1">
    <property type="nucleotide sequence ID" value="NZ_FQVW01000072.1"/>
</dbReference>
<dbReference type="SUPFAM" id="SSF56300">
    <property type="entry name" value="Metallo-dependent phosphatases"/>
    <property type="match status" value="1"/>
</dbReference>
<name>A0A1M5N906_9BACI</name>
<dbReference type="GO" id="GO:0046872">
    <property type="term" value="F:metal ion binding"/>
    <property type="evidence" value="ECO:0007669"/>
    <property type="project" value="UniProtKB-KW"/>
</dbReference>
<feature type="domain" description="Calcineurin-like phosphoesterase" evidence="3">
    <location>
        <begin position="46"/>
        <end position="209"/>
    </location>
</feature>
<reference evidence="4 5" key="1">
    <citation type="submission" date="2016-11" db="EMBL/GenBank/DDBJ databases">
        <authorList>
            <person name="Jaros S."/>
            <person name="Januszkiewicz K."/>
            <person name="Wedrychowicz H."/>
        </authorList>
    </citation>
    <scope>NUCLEOTIDE SEQUENCE [LARGE SCALE GENOMIC DNA]</scope>
    <source>
        <strain evidence="4 5">IBRC-M 10683</strain>
    </source>
</reference>
<evidence type="ECO:0000313" key="5">
    <source>
        <dbReference type="Proteomes" id="UP000183988"/>
    </source>
</evidence>
<evidence type="ECO:0000256" key="1">
    <source>
        <dbReference type="ARBA" id="ARBA00022723"/>
    </source>
</evidence>
<keyword evidence="5" id="KW-1185">Reference proteome</keyword>
<dbReference type="Gene3D" id="3.60.21.10">
    <property type="match status" value="1"/>
</dbReference>
<dbReference type="InterPro" id="IPR004843">
    <property type="entry name" value="Calcineurin-like_PHP"/>
</dbReference>
<sequence length="276" mass="31041">MTYILIIISIVVLSYLLYIANQNTKDIKINKISIPASNSTNNPTISILHLSDLHLENISITPNELANKINNQTFDIIALTGDFLDRKRTIPKLVPYLEVLQKSNPKYGIYAVLGNHDYVLKGNNLIQLKQTLSNYDCHVLQNESRTIKANGQTVNIIGIDDYSTNRSNLALSYQKVKSGLNLVLTHDPNVVLEMSDYHFDYLLAGHFHGGQICYPKAYHLVKMGTLARKNIIKGLHMHNNNPFYISEGLGQTGVNIRVGSRPEITFHDISLEKKNA</sequence>
<gene>
    <name evidence="4" type="ORF">SAMN05216225_10722</name>
</gene>
<dbReference type="GO" id="GO:0009245">
    <property type="term" value="P:lipid A biosynthetic process"/>
    <property type="evidence" value="ECO:0007669"/>
    <property type="project" value="TreeGrafter"/>
</dbReference>
<dbReference type="OrthoDB" id="9780884at2"/>
<dbReference type="AlphaFoldDB" id="A0A1M5N906"/>
<evidence type="ECO:0000256" key="2">
    <source>
        <dbReference type="ARBA" id="ARBA00022801"/>
    </source>
</evidence>
<dbReference type="STRING" id="930117.SAMN05216225_10722"/>
<protein>
    <recommendedName>
        <fullName evidence="3">Calcineurin-like phosphoesterase domain-containing protein</fullName>
    </recommendedName>
</protein>
<organism evidence="4 5">
    <name type="scientific">Ornithinibacillus halophilus</name>
    <dbReference type="NCBI Taxonomy" id="930117"/>
    <lineage>
        <taxon>Bacteria</taxon>
        <taxon>Bacillati</taxon>
        <taxon>Bacillota</taxon>
        <taxon>Bacilli</taxon>
        <taxon>Bacillales</taxon>
        <taxon>Bacillaceae</taxon>
        <taxon>Ornithinibacillus</taxon>
    </lineage>
</organism>
<accession>A0A1M5N906</accession>
<evidence type="ECO:0000313" key="4">
    <source>
        <dbReference type="EMBL" id="SHG85483.1"/>
    </source>
</evidence>
<dbReference type="Pfam" id="PF00149">
    <property type="entry name" value="Metallophos"/>
    <property type="match status" value="1"/>
</dbReference>
<dbReference type="GO" id="GO:0016020">
    <property type="term" value="C:membrane"/>
    <property type="evidence" value="ECO:0007669"/>
    <property type="project" value="GOC"/>
</dbReference>
<dbReference type="Proteomes" id="UP000183988">
    <property type="component" value="Unassembled WGS sequence"/>
</dbReference>
<dbReference type="InterPro" id="IPR029052">
    <property type="entry name" value="Metallo-depent_PP-like"/>
</dbReference>
<keyword evidence="2" id="KW-0378">Hydrolase</keyword>